<protein>
    <recommendedName>
        <fullName evidence="8">Ig-like domain-containing protein</fullName>
    </recommendedName>
</protein>
<keyword evidence="6" id="KW-0812">Transmembrane</keyword>
<proteinExistence type="predicted"/>
<dbReference type="Gene3D" id="2.60.40.10">
    <property type="entry name" value="Immunoglobulins"/>
    <property type="match status" value="1"/>
</dbReference>
<keyword evidence="2" id="KW-1015">Disulfide bond</keyword>
<keyword evidence="10" id="KW-1185">Reference proteome</keyword>
<evidence type="ECO:0000256" key="3">
    <source>
        <dbReference type="ARBA" id="ARBA00023180"/>
    </source>
</evidence>
<feature type="domain" description="Ig-like" evidence="8">
    <location>
        <begin position="19"/>
        <end position="119"/>
    </location>
</feature>
<keyword evidence="6" id="KW-0472">Membrane</keyword>
<keyword evidence="1 7" id="KW-0732">Signal</keyword>
<dbReference type="SUPFAM" id="SSF48726">
    <property type="entry name" value="Immunoglobulin"/>
    <property type="match status" value="1"/>
</dbReference>
<keyword evidence="4" id="KW-0393">Immunoglobulin domain</keyword>
<evidence type="ECO:0000313" key="9">
    <source>
        <dbReference type="EMBL" id="OXB67830.1"/>
    </source>
</evidence>
<evidence type="ECO:0000313" key="10">
    <source>
        <dbReference type="Proteomes" id="UP000198323"/>
    </source>
</evidence>
<evidence type="ECO:0000256" key="4">
    <source>
        <dbReference type="ARBA" id="ARBA00023319"/>
    </source>
</evidence>
<dbReference type="InterPro" id="IPR013783">
    <property type="entry name" value="Ig-like_fold"/>
</dbReference>
<dbReference type="SMART" id="SM00408">
    <property type="entry name" value="IGc2"/>
    <property type="match status" value="1"/>
</dbReference>
<dbReference type="InterPro" id="IPR036179">
    <property type="entry name" value="Ig-like_dom_sf"/>
</dbReference>
<dbReference type="AlphaFoldDB" id="A0A226NK84"/>
<feature type="chain" id="PRO_5012985674" description="Ig-like domain-containing protein" evidence="7">
    <location>
        <begin position="31"/>
        <end position="275"/>
    </location>
</feature>
<evidence type="ECO:0000256" key="5">
    <source>
        <dbReference type="SAM" id="MobiDB-lite"/>
    </source>
</evidence>
<keyword evidence="6" id="KW-1133">Transmembrane helix</keyword>
<keyword evidence="3" id="KW-0325">Glycoprotein</keyword>
<gene>
    <name evidence="9" type="ORF">ASZ78_005512</name>
</gene>
<dbReference type="EMBL" id="MCFN01000030">
    <property type="protein sequence ID" value="OXB67830.1"/>
    <property type="molecule type" value="Genomic_DNA"/>
</dbReference>
<dbReference type="InterPro" id="IPR003599">
    <property type="entry name" value="Ig_sub"/>
</dbReference>
<feature type="signal peptide" evidence="7">
    <location>
        <begin position="1"/>
        <end position="30"/>
    </location>
</feature>
<dbReference type="PANTHER" id="PTHR19971">
    <property type="entry name" value="SIGNAL-REGULATORY PROTEIN BETA"/>
    <property type="match status" value="1"/>
</dbReference>
<dbReference type="PROSITE" id="PS50835">
    <property type="entry name" value="IG_LIKE"/>
    <property type="match status" value="1"/>
</dbReference>
<evidence type="ECO:0000259" key="8">
    <source>
        <dbReference type="PROSITE" id="PS50835"/>
    </source>
</evidence>
<evidence type="ECO:0000256" key="1">
    <source>
        <dbReference type="ARBA" id="ARBA00022729"/>
    </source>
</evidence>
<sequence length="275" mass="30209">MCWAGGTKRAIPSLLSSAPAVLLLSPGAGAQEGRNFRLQQPENRVWVIMGQTLTLTCTVSGLGPVGPVKWLKGWGSTNQTVYDQKGSSHRVTRAVNESNTDFTIRIEDIHPEDAGTYYCVKFYKTNLGNEVLTRGQGTEVSVYESSPFPSMEVAAAVLCFILLIFVLAFCLYRRKQRGEEQSQHVAEVTTGSCLPFPVPCCAKSPGIPSSDVQDAENPVLPHQVRTWFSTFLQQSSDVNKDIHYADLQPLPAAWRPNRSPDAERSEYASIRGAAM</sequence>
<evidence type="ECO:0000256" key="7">
    <source>
        <dbReference type="SAM" id="SignalP"/>
    </source>
</evidence>
<dbReference type="InterPro" id="IPR013106">
    <property type="entry name" value="Ig_V-set"/>
</dbReference>
<feature type="transmembrane region" description="Helical" evidence="6">
    <location>
        <begin position="153"/>
        <end position="172"/>
    </location>
</feature>
<dbReference type="InterPro" id="IPR007110">
    <property type="entry name" value="Ig-like_dom"/>
</dbReference>
<name>A0A226NK84_CALSU</name>
<reference evidence="9 10" key="1">
    <citation type="submission" date="2016-07" db="EMBL/GenBank/DDBJ databases">
        <title>Disparate Historic Effective Population Sizes Predicted by Modern Levels of Genome Diversity for the Scaled Quail (Callipepla squamata) and the Northern Bobwhite (Colinus virginianus): Inferences from First and Second Generation Draft Genome Assemblies for Sympatric New World Quail.</title>
        <authorList>
            <person name="Oldeschulte D.L."/>
            <person name="Halley Y.A."/>
            <person name="Bhattarai E.K."/>
            <person name="Brashear W.A."/>
            <person name="Hill J."/>
            <person name="Metz R.P."/>
            <person name="Johnson C.D."/>
            <person name="Rollins D."/>
            <person name="Peterson M.J."/>
            <person name="Bickhart D.M."/>
            <person name="Decker J.E."/>
            <person name="Seabury C.M."/>
        </authorList>
    </citation>
    <scope>NUCLEOTIDE SEQUENCE [LARGE SCALE GENOMIC DNA]</scope>
    <source>
        <strain evidence="9 10">Texas</strain>
        <tissue evidence="9">Leg muscle</tissue>
    </source>
</reference>
<dbReference type="SMART" id="SM00409">
    <property type="entry name" value="IG"/>
    <property type="match status" value="1"/>
</dbReference>
<dbReference type="OrthoDB" id="6370831at2759"/>
<dbReference type="FunFam" id="2.60.40.10:FF:000295">
    <property type="entry name" value="Tyrosine-protein phosphatase non-receptor type substrate 1"/>
    <property type="match status" value="1"/>
</dbReference>
<evidence type="ECO:0000256" key="2">
    <source>
        <dbReference type="ARBA" id="ARBA00023157"/>
    </source>
</evidence>
<dbReference type="InterPro" id="IPR051755">
    <property type="entry name" value="Ig-like_CS_Receptor"/>
</dbReference>
<organism evidence="9 10">
    <name type="scientific">Callipepla squamata</name>
    <name type="common">Scaled quail</name>
    <dbReference type="NCBI Taxonomy" id="9009"/>
    <lineage>
        <taxon>Eukaryota</taxon>
        <taxon>Metazoa</taxon>
        <taxon>Chordata</taxon>
        <taxon>Craniata</taxon>
        <taxon>Vertebrata</taxon>
        <taxon>Euteleostomi</taxon>
        <taxon>Archelosauria</taxon>
        <taxon>Archosauria</taxon>
        <taxon>Dinosauria</taxon>
        <taxon>Saurischia</taxon>
        <taxon>Theropoda</taxon>
        <taxon>Coelurosauria</taxon>
        <taxon>Aves</taxon>
        <taxon>Neognathae</taxon>
        <taxon>Galloanserae</taxon>
        <taxon>Galliformes</taxon>
        <taxon>Odontophoridae</taxon>
        <taxon>Callipepla</taxon>
    </lineage>
</organism>
<dbReference type="SMART" id="SM00406">
    <property type="entry name" value="IGv"/>
    <property type="match status" value="1"/>
</dbReference>
<comment type="caution">
    <text evidence="9">The sequence shown here is derived from an EMBL/GenBank/DDBJ whole genome shotgun (WGS) entry which is preliminary data.</text>
</comment>
<evidence type="ECO:0000256" key="6">
    <source>
        <dbReference type="SAM" id="Phobius"/>
    </source>
</evidence>
<dbReference type="Proteomes" id="UP000198323">
    <property type="component" value="Unassembled WGS sequence"/>
</dbReference>
<feature type="region of interest" description="Disordered" evidence="5">
    <location>
        <begin position="255"/>
        <end position="275"/>
    </location>
</feature>
<dbReference type="STRING" id="9009.A0A226NK84"/>
<accession>A0A226NK84</accession>
<dbReference type="InterPro" id="IPR003598">
    <property type="entry name" value="Ig_sub2"/>
</dbReference>
<dbReference type="Pfam" id="PF07686">
    <property type="entry name" value="V-set"/>
    <property type="match status" value="1"/>
</dbReference>